<evidence type="ECO:0000313" key="2">
    <source>
        <dbReference type="Proteomes" id="UP000223770"/>
    </source>
</evidence>
<sequence length="197" mass="22354">MKVILLNGPIGSGKDTIGAALFRALVQRGLRVRMASFKAAIWKVLGRHFGLTTEQVKHLQCAHDNRVLKERPQALLYGRSTREALIYISEEVVKPNCGVDYFGRQVADYLQGDERYDDPFDFAIITDSGFIEELQPVAHRYSSYVFRLMGRGTFEGDSRRYLEWAECVEAGVLAMKDIHLEEGHPEYAVDEILLSIN</sequence>
<accession>A0A1W5P511</accession>
<reference evidence="1 2" key="1">
    <citation type="journal article" date="2017" name="Arch. Virol.">
        <title>Genomic characterization of bacteriophage vB_PcaP_PP2 infecting Pectobacterium carotovorum subsp. carotovorum, a new member of a proposed genus in the subfamily Autographivirinae.</title>
        <authorList>
            <person name="Lim J.A."/>
            <person name="Heu S."/>
            <person name="Park J."/>
            <person name="Roh E."/>
        </authorList>
    </citation>
    <scope>NUCLEOTIDE SEQUENCE [LARGE SCALE GENOMIC DNA]</scope>
</reference>
<dbReference type="Gene3D" id="3.40.50.300">
    <property type="entry name" value="P-loop containing nucleotide triphosphate hydrolases"/>
    <property type="match status" value="1"/>
</dbReference>
<keyword evidence="2" id="KW-1185">Reference proteome</keyword>
<organism evidence="1 2">
    <name type="scientific">Pectobacterium phage PP2</name>
    <dbReference type="NCBI Taxonomy" id="1897743"/>
    <lineage>
        <taxon>Viruses</taxon>
        <taxon>Duplodnaviria</taxon>
        <taxon>Heunggongvirae</taxon>
        <taxon>Uroviricota</taxon>
        <taxon>Caudoviricetes</taxon>
        <taxon>Autographivirales</taxon>
        <taxon>Autonotataviridae</taxon>
        <taxon>Melnykvirinae</taxon>
        <taxon>Wanjuvirus</taxon>
        <taxon>Wanjuvirus PP2</taxon>
    </lineage>
</organism>
<name>A0A1W5P511_9CAUD</name>
<proteinExistence type="predicted"/>
<evidence type="ECO:0008006" key="3">
    <source>
        <dbReference type="Google" id="ProtNLM"/>
    </source>
</evidence>
<dbReference type="InterPro" id="IPR027417">
    <property type="entry name" value="P-loop_NTPase"/>
</dbReference>
<dbReference type="EMBL" id="KX756572">
    <property type="protein sequence ID" value="AOT25393.1"/>
    <property type="molecule type" value="Genomic_DNA"/>
</dbReference>
<protein>
    <recommendedName>
        <fullName evidence="3">Deoxynucleoside monophosphate kinase</fullName>
    </recommendedName>
</protein>
<gene>
    <name evidence="1" type="ORF">PP2_027</name>
</gene>
<dbReference type="SUPFAM" id="SSF52540">
    <property type="entry name" value="P-loop containing nucleoside triphosphate hydrolases"/>
    <property type="match status" value="1"/>
</dbReference>
<dbReference type="Proteomes" id="UP000223770">
    <property type="component" value="Segment"/>
</dbReference>
<evidence type="ECO:0000313" key="1">
    <source>
        <dbReference type="EMBL" id="AOT25393.1"/>
    </source>
</evidence>